<dbReference type="Gene3D" id="1.10.40.30">
    <property type="entry name" value="Fumarase/aspartase (C-terminal domain)"/>
    <property type="match status" value="1"/>
</dbReference>
<evidence type="ECO:0000313" key="5">
    <source>
        <dbReference type="Proteomes" id="UP001526426"/>
    </source>
</evidence>
<feature type="domain" description="Fumarase C C-terminal" evidence="3">
    <location>
        <begin position="408"/>
        <end position="459"/>
    </location>
</feature>
<dbReference type="PRINTS" id="PR00145">
    <property type="entry name" value="ARGSUCLYASE"/>
</dbReference>
<evidence type="ECO:0000259" key="3">
    <source>
        <dbReference type="Pfam" id="PF10415"/>
    </source>
</evidence>
<comment type="caution">
    <text evidence="4">The sequence shown here is derived from an EMBL/GenBank/DDBJ whole genome shotgun (WGS) entry which is preliminary data.</text>
</comment>
<dbReference type="Proteomes" id="UP001526426">
    <property type="component" value="Unassembled WGS sequence"/>
</dbReference>
<feature type="domain" description="Fumarate lyase N-terminal" evidence="2">
    <location>
        <begin position="12"/>
        <end position="342"/>
    </location>
</feature>
<dbReference type="PRINTS" id="PR00149">
    <property type="entry name" value="FUMRATELYASE"/>
</dbReference>
<dbReference type="NCBIfam" id="NF008909">
    <property type="entry name" value="PRK12273.1"/>
    <property type="match status" value="1"/>
</dbReference>
<dbReference type="InterPro" id="IPR022761">
    <property type="entry name" value="Fumarate_lyase_N"/>
</dbReference>
<organism evidence="4 5">
    <name type="scientific">Spirulina subsalsa FACHB-351</name>
    <dbReference type="NCBI Taxonomy" id="234711"/>
    <lineage>
        <taxon>Bacteria</taxon>
        <taxon>Bacillati</taxon>
        <taxon>Cyanobacteriota</taxon>
        <taxon>Cyanophyceae</taxon>
        <taxon>Spirulinales</taxon>
        <taxon>Spirulinaceae</taxon>
        <taxon>Spirulina</taxon>
    </lineage>
</organism>
<proteinExistence type="predicted"/>
<keyword evidence="1" id="KW-0456">Lyase</keyword>
<dbReference type="PANTHER" id="PTHR42696">
    <property type="entry name" value="ASPARTATE AMMONIA-LYASE"/>
    <property type="match status" value="1"/>
</dbReference>
<keyword evidence="5" id="KW-1185">Reference proteome</keyword>
<evidence type="ECO:0000313" key="4">
    <source>
        <dbReference type="EMBL" id="MCW6036115.1"/>
    </source>
</evidence>
<dbReference type="Gene3D" id="1.10.275.10">
    <property type="entry name" value="Fumarase/aspartase (N-terminal domain)"/>
    <property type="match status" value="1"/>
</dbReference>
<dbReference type="RefSeq" id="WP_265263852.1">
    <property type="nucleotide sequence ID" value="NZ_JAIHOM010000028.1"/>
</dbReference>
<dbReference type="EMBL" id="JAIHOM010000028">
    <property type="protein sequence ID" value="MCW6036115.1"/>
    <property type="molecule type" value="Genomic_DNA"/>
</dbReference>
<evidence type="ECO:0000259" key="2">
    <source>
        <dbReference type="Pfam" id="PF00206"/>
    </source>
</evidence>
<dbReference type="PANTHER" id="PTHR42696:SF2">
    <property type="entry name" value="ASPARTATE AMMONIA-LYASE"/>
    <property type="match status" value="1"/>
</dbReference>
<gene>
    <name evidence="4" type="ORF">K4A83_07495</name>
</gene>
<dbReference type="Gene3D" id="1.20.200.10">
    <property type="entry name" value="Fumarase/aspartase (Central domain)"/>
    <property type="match status" value="1"/>
</dbReference>
<accession>A0ABT3L550</accession>
<dbReference type="InterPro" id="IPR024083">
    <property type="entry name" value="Fumarase/histidase_N"/>
</dbReference>
<dbReference type="SUPFAM" id="SSF48557">
    <property type="entry name" value="L-aspartase-like"/>
    <property type="match status" value="1"/>
</dbReference>
<name>A0ABT3L550_9CYAN</name>
<dbReference type="Pfam" id="PF00206">
    <property type="entry name" value="Lyase_1"/>
    <property type="match status" value="1"/>
</dbReference>
<dbReference type="Pfam" id="PF10415">
    <property type="entry name" value="FumaraseC_C"/>
    <property type="match status" value="1"/>
</dbReference>
<sequence>MSDYRIERDSMGERQIPSTVYYGIQTLRAVENFPISGLKPLPTYVDACLLIKKATAIANGELGCIPPEISQAIVQATDEILQGNLRDQFVVDVYQAGAGTSHHMNINEVLANRALEILGDSKGNYQRVSPNDHVNYGQSTNDVIPTAIRIGGLLALAHTLYPALDQAIAALNEKAIAFQDVVKSGRTHLQDAVPVRLGESFRAWARILADHARRVKLAAEDLSVLGLGGSAAGTGLNTHPDYRFRVAELLSELIDQPLHSAPHLMAAMQSMAPFVAVSGTLRNLAQDMIKISHDLRLMDSGPKTGFKEIQLPPVQPGSSIMPGKYNPVMAEMISMVCFQVIGYDTAITLAAQAGQLELNVMMPLIAYDLIQSIEILGNAINALSEKCLQGIEAKEERCLAYAEGSLALVTALNPHIGYLNAAAVAKESLETGKSLRQIVLERGLMGEAELAQVLDLETMSLLPETGN</sequence>
<dbReference type="PROSITE" id="PS00163">
    <property type="entry name" value="FUMARATE_LYASES"/>
    <property type="match status" value="1"/>
</dbReference>
<dbReference type="InterPro" id="IPR008948">
    <property type="entry name" value="L-Aspartase-like"/>
</dbReference>
<dbReference type="InterPro" id="IPR051546">
    <property type="entry name" value="Aspartate_Ammonia-Lyase"/>
</dbReference>
<reference evidence="4 5" key="1">
    <citation type="submission" date="2021-08" db="EMBL/GenBank/DDBJ databases">
        <title>Draft genome sequence of Spirulina subsalsa with high tolerance to salinity and hype-accumulation of phycocyanin.</title>
        <authorList>
            <person name="Pei H."/>
            <person name="Jiang L."/>
        </authorList>
    </citation>
    <scope>NUCLEOTIDE SEQUENCE [LARGE SCALE GENOMIC DNA]</scope>
    <source>
        <strain evidence="4 5">FACHB-351</strain>
    </source>
</reference>
<dbReference type="InterPro" id="IPR018951">
    <property type="entry name" value="Fumarase_C_C"/>
</dbReference>
<dbReference type="InterPro" id="IPR000362">
    <property type="entry name" value="Fumarate_lyase_fam"/>
</dbReference>
<evidence type="ECO:0000256" key="1">
    <source>
        <dbReference type="ARBA" id="ARBA00023239"/>
    </source>
</evidence>
<protein>
    <submittedName>
        <fullName evidence="4">Aspartate ammonia-lyase</fullName>
    </submittedName>
</protein>
<dbReference type="InterPro" id="IPR020557">
    <property type="entry name" value="Fumarate_lyase_CS"/>
</dbReference>
<dbReference type="CDD" id="cd01357">
    <property type="entry name" value="Aspartase"/>
    <property type="match status" value="1"/>
</dbReference>